<feature type="non-terminal residue" evidence="2">
    <location>
        <position position="83"/>
    </location>
</feature>
<reference evidence="2 3" key="1">
    <citation type="submission" date="2018-07" db="EMBL/GenBank/DDBJ databases">
        <title>Mechanisms of high-level aminoglycoside resistance among Gram-negative pathogens in Brazil.</title>
        <authorList>
            <person name="Ballaben A.S."/>
            <person name="Darini A.L.C."/>
            <person name="Doi Y."/>
        </authorList>
    </citation>
    <scope>NUCLEOTIDE SEQUENCE [LARGE SCALE GENOMIC DNA]</scope>
    <source>
        <strain evidence="2 3">B2-305</strain>
    </source>
</reference>
<keyword evidence="1" id="KW-0732">Signal</keyword>
<keyword evidence="2" id="KW-0675">Receptor</keyword>
<protein>
    <submittedName>
        <fullName evidence="2">TonB-dependent siderophore receptor</fullName>
    </submittedName>
</protein>
<evidence type="ECO:0000313" key="3">
    <source>
        <dbReference type="Proteomes" id="UP000253594"/>
    </source>
</evidence>
<evidence type="ECO:0000313" key="2">
    <source>
        <dbReference type="EMBL" id="RCI69668.1"/>
    </source>
</evidence>
<dbReference type="AlphaFoldDB" id="A0A367LX74"/>
<accession>A0A367LX74</accession>
<feature type="chain" id="PRO_5016679759" evidence="1">
    <location>
        <begin position="22"/>
        <end position="83"/>
    </location>
</feature>
<sequence>MRVSVSLVLGVGLGCSSPALWAETERPAELEVLTVTAEAERAEGPVQGYRANRTASATRTDTRIEDIPQAISVVPRQVLDDLD</sequence>
<comment type="caution">
    <text evidence="2">The sequence shown here is derived from an EMBL/GenBank/DDBJ whole genome shotgun (WGS) entry which is preliminary data.</text>
</comment>
<organism evidence="2 3">
    <name type="scientific">Pseudomonas aeruginosa</name>
    <dbReference type="NCBI Taxonomy" id="287"/>
    <lineage>
        <taxon>Bacteria</taxon>
        <taxon>Pseudomonadati</taxon>
        <taxon>Pseudomonadota</taxon>
        <taxon>Gammaproteobacteria</taxon>
        <taxon>Pseudomonadales</taxon>
        <taxon>Pseudomonadaceae</taxon>
        <taxon>Pseudomonas</taxon>
    </lineage>
</organism>
<evidence type="ECO:0000256" key="1">
    <source>
        <dbReference type="SAM" id="SignalP"/>
    </source>
</evidence>
<name>A0A367LX74_PSEAI</name>
<gene>
    <name evidence="2" type="ORF">DT376_38725</name>
</gene>
<proteinExistence type="predicted"/>
<dbReference type="EMBL" id="QORE01002839">
    <property type="protein sequence ID" value="RCI69668.1"/>
    <property type="molecule type" value="Genomic_DNA"/>
</dbReference>
<feature type="signal peptide" evidence="1">
    <location>
        <begin position="1"/>
        <end position="21"/>
    </location>
</feature>
<dbReference type="PROSITE" id="PS51257">
    <property type="entry name" value="PROKAR_LIPOPROTEIN"/>
    <property type="match status" value="1"/>
</dbReference>
<dbReference type="Proteomes" id="UP000253594">
    <property type="component" value="Unassembled WGS sequence"/>
</dbReference>